<keyword evidence="2" id="KW-1185">Reference proteome</keyword>
<dbReference type="PATRIC" id="fig|754436.4.peg.3634"/>
<evidence type="ECO:0008006" key="3">
    <source>
        <dbReference type="Google" id="ProtNLM"/>
    </source>
</evidence>
<sequence length="217" mass="24720">MYSNTHYENYPNLKPWVGSKYGQGRTKKLLVIGESHYLPKGSTSSLNIEKWYSNNQNDLTDTEKSWINTSGIIKKNIPTNFPKKSHWIYRNVAKEINEAFFGYTNSADILDHVAFMNYFQRPAENEGDSIKVHSLDLKMSEAIVTDVIKTLSPDLVVFCSAKAGEYGAKVVRNLGLECVVAPHPSSQWWNREAKKYGGLGREVIPKFLVKRKWSELA</sequence>
<gene>
    <name evidence="1" type="ORF">ABT58_17150</name>
</gene>
<evidence type="ECO:0000313" key="1">
    <source>
        <dbReference type="EMBL" id="KLU99564.1"/>
    </source>
</evidence>
<evidence type="ECO:0000313" key="2">
    <source>
        <dbReference type="Proteomes" id="UP000036426"/>
    </source>
</evidence>
<dbReference type="Proteomes" id="UP000036426">
    <property type="component" value="Unassembled WGS sequence"/>
</dbReference>
<accession>A0A0J1GIP6</accession>
<name>A0A0J1GIP6_9GAMM</name>
<protein>
    <recommendedName>
        <fullName evidence="3">Uracil-DNA glycosylase-like domain-containing protein</fullName>
    </recommendedName>
</protein>
<comment type="caution">
    <text evidence="1">The sequence shown here is derived from an EMBL/GenBank/DDBJ whole genome shotgun (WGS) entry which is preliminary data.</text>
</comment>
<dbReference type="AlphaFoldDB" id="A0A0J1GIP6"/>
<proteinExistence type="predicted"/>
<organism evidence="1 2">
    <name type="scientific">Photobacterium aphoticum</name>
    <dbReference type="NCBI Taxonomy" id="754436"/>
    <lineage>
        <taxon>Bacteria</taxon>
        <taxon>Pseudomonadati</taxon>
        <taxon>Pseudomonadota</taxon>
        <taxon>Gammaproteobacteria</taxon>
        <taxon>Vibrionales</taxon>
        <taxon>Vibrionaceae</taxon>
        <taxon>Photobacterium</taxon>
    </lineage>
</organism>
<reference evidence="1 2" key="1">
    <citation type="submission" date="2015-05" db="EMBL/GenBank/DDBJ databases">
        <title>Photobacterium galathea sp. nov.</title>
        <authorList>
            <person name="Machado H."/>
            <person name="Gram L."/>
        </authorList>
    </citation>
    <scope>NUCLEOTIDE SEQUENCE [LARGE SCALE GENOMIC DNA]</scope>
    <source>
        <strain evidence="1 2">DSM 25995</strain>
    </source>
</reference>
<dbReference type="EMBL" id="LDOV01000030">
    <property type="protein sequence ID" value="KLU99564.1"/>
    <property type="molecule type" value="Genomic_DNA"/>
</dbReference>